<keyword evidence="1" id="KW-0472">Membrane</keyword>
<keyword evidence="1" id="KW-0812">Transmembrane</keyword>
<dbReference type="EMBL" id="RCCE01000003">
    <property type="protein sequence ID" value="RLJ51633.1"/>
    <property type="molecule type" value="Genomic_DNA"/>
</dbReference>
<evidence type="ECO:0000256" key="1">
    <source>
        <dbReference type="SAM" id="Phobius"/>
    </source>
</evidence>
<protein>
    <submittedName>
        <fullName evidence="2">Cu-processing system permease protein</fullName>
    </submittedName>
</protein>
<dbReference type="RefSeq" id="WP_121023487.1">
    <property type="nucleotide sequence ID" value="NZ_RCCE01000003.1"/>
</dbReference>
<reference evidence="2 3" key="1">
    <citation type="submission" date="2018-10" db="EMBL/GenBank/DDBJ databases">
        <title>Genomic Encyclopedia of Archaeal and Bacterial Type Strains, Phase II (KMG-II): from individual species to whole genera.</title>
        <authorList>
            <person name="Goeker M."/>
        </authorList>
    </citation>
    <scope>NUCLEOTIDE SEQUENCE [LARGE SCALE GENOMIC DNA]</scope>
    <source>
        <strain evidence="2 3">DSM 29466</strain>
    </source>
</reference>
<dbReference type="GO" id="GO:0140359">
    <property type="term" value="F:ABC-type transporter activity"/>
    <property type="evidence" value="ECO:0007669"/>
    <property type="project" value="InterPro"/>
</dbReference>
<dbReference type="PANTHER" id="PTHR43471:SF1">
    <property type="entry name" value="ABC TRANSPORTER PERMEASE PROTEIN NOSY-RELATED"/>
    <property type="match status" value="1"/>
</dbReference>
<dbReference type="AlphaFoldDB" id="A0A497WRH5"/>
<accession>A0A497WRH5</accession>
<sequence length="274" mass="28003">MIARILATAVTEAHIARRNRWVLIAVALMVVFSLVLSAAGSAPTGALGADRLSVVVASLTSLSVYLVPLVALLMSFEAVAGEVERGTLPLLLTYPVARWEVLAGKLLAHTAILIVAIVAGYGVAAAITIAADPAAVSGLGALWRLTWTSVLLGATFIGIGYALSSLARRVSGAAGLAIGLWLGLVVLYDLGLLAAVVADDGGFFTTDVFPAALLANPADAFRLFNLTASQATAAASGVAGAAAAIPLWQSLLSILIWPLVSLVLAALAFRKVEP</sequence>
<evidence type="ECO:0000313" key="2">
    <source>
        <dbReference type="EMBL" id="RLJ51633.1"/>
    </source>
</evidence>
<dbReference type="OrthoDB" id="9805862at2"/>
<evidence type="ECO:0000313" key="3">
    <source>
        <dbReference type="Proteomes" id="UP000269157"/>
    </source>
</evidence>
<feature type="transmembrane region" description="Helical" evidence="1">
    <location>
        <begin position="21"/>
        <end position="40"/>
    </location>
</feature>
<dbReference type="PANTHER" id="PTHR43471">
    <property type="entry name" value="ABC TRANSPORTER PERMEASE"/>
    <property type="match status" value="1"/>
</dbReference>
<organism evidence="2 3">
    <name type="scientific">Litoreibacter meonggei</name>
    <dbReference type="NCBI Taxonomy" id="1049199"/>
    <lineage>
        <taxon>Bacteria</taxon>
        <taxon>Pseudomonadati</taxon>
        <taxon>Pseudomonadota</taxon>
        <taxon>Alphaproteobacteria</taxon>
        <taxon>Rhodobacterales</taxon>
        <taxon>Roseobacteraceae</taxon>
        <taxon>Litoreibacter</taxon>
    </lineage>
</organism>
<feature type="transmembrane region" description="Helical" evidence="1">
    <location>
        <begin position="52"/>
        <end position="76"/>
    </location>
</feature>
<dbReference type="Pfam" id="PF12679">
    <property type="entry name" value="ABC2_membrane_2"/>
    <property type="match status" value="1"/>
</dbReference>
<feature type="transmembrane region" description="Helical" evidence="1">
    <location>
        <begin position="175"/>
        <end position="198"/>
    </location>
</feature>
<feature type="transmembrane region" description="Helical" evidence="1">
    <location>
        <begin position="247"/>
        <end position="269"/>
    </location>
</feature>
<dbReference type="GO" id="GO:0005886">
    <property type="term" value="C:plasma membrane"/>
    <property type="evidence" value="ECO:0007669"/>
    <property type="project" value="UniProtKB-SubCell"/>
</dbReference>
<feature type="transmembrane region" description="Helical" evidence="1">
    <location>
        <begin position="141"/>
        <end position="163"/>
    </location>
</feature>
<keyword evidence="3" id="KW-1185">Reference proteome</keyword>
<feature type="transmembrane region" description="Helical" evidence="1">
    <location>
        <begin position="106"/>
        <end position="129"/>
    </location>
</feature>
<gene>
    <name evidence="2" type="ORF">BCF46_1847</name>
</gene>
<dbReference type="Proteomes" id="UP000269157">
    <property type="component" value="Unassembled WGS sequence"/>
</dbReference>
<comment type="caution">
    <text evidence="2">The sequence shown here is derived from an EMBL/GenBank/DDBJ whole genome shotgun (WGS) entry which is preliminary data.</text>
</comment>
<proteinExistence type="predicted"/>
<name>A0A497WRH5_9RHOB</name>
<keyword evidence="1" id="KW-1133">Transmembrane helix</keyword>